<dbReference type="InterPro" id="IPR025948">
    <property type="entry name" value="HTH-like_dom"/>
</dbReference>
<reference evidence="2" key="1">
    <citation type="submission" date="2018-06" db="EMBL/GenBank/DDBJ databases">
        <authorList>
            <person name="Zhirakovskaya E."/>
        </authorList>
    </citation>
    <scope>NUCLEOTIDE SEQUENCE</scope>
</reference>
<name>A0A3B1B2M7_9ZZZZ</name>
<dbReference type="PANTHER" id="PTHR46889:SF4">
    <property type="entry name" value="TRANSPOSASE INSO FOR INSERTION SEQUENCE ELEMENT IS911B-RELATED"/>
    <property type="match status" value="1"/>
</dbReference>
<organism evidence="2">
    <name type="scientific">hydrothermal vent metagenome</name>
    <dbReference type="NCBI Taxonomy" id="652676"/>
    <lineage>
        <taxon>unclassified sequences</taxon>
        <taxon>metagenomes</taxon>
        <taxon>ecological metagenomes</taxon>
    </lineage>
</organism>
<evidence type="ECO:0000313" key="2">
    <source>
        <dbReference type="EMBL" id="VAX06264.1"/>
    </source>
</evidence>
<gene>
    <name evidence="2" type="ORF">MNBD_GAMMA25-1779</name>
</gene>
<dbReference type="AlphaFoldDB" id="A0A3B1B2M7"/>
<feature type="domain" description="HTH-like" evidence="1">
    <location>
        <begin position="44"/>
        <end position="99"/>
    </location>
</feature>
<proteinExistence type="predicted"/>
<accession>A0A3B1B2M7</accession>
<sequence length="119" mass="14130">MKYGFIRNHAVTWPVTMMCQILGVKRSSYYDWKNRPCKVIVPEELALRRRMKALFIASRESLGSRMMMKNLREEGFEIGRDRTRRLMKSLNLRVKQKCKYKVTTDSKHILPVAENVLNH</sequence>
<dbReference type="EMBL" id="UOFY01000008">
    <property type="protein sequence ID" value="VAX06264.1"/>
    <property type="molecule type" value="Genomic_DNA"/>
</dbReference>
<dbReference type="Pfam" id="PF13276">
    <property type="entry name" value="HTH_21"/>
    <property type="match status" value="1"/>
</dbReference>
<dbReference type="PANTHER" id="PTHR46889">
    <property type="entry name" value="TRANSPOSASE INSF FOR INSERTION SEQUENCE IS3B-RELATED"/>
    <property type="match status" value="1"/>
</dbReference>
<evidence type="ECO:0000259" key="1">
    <source>
        <dbReference type="Pfam" id="PF13276"/>
    </source>
</evidence>
<dbReference type="InterPro" id="IPR050900">
    <property type="entry name" value="Transposase_IS3/IS150/IS904"/>
</dbReference>
<protein>
    <recommendedName>
        <fullName evidence="1">HTH-like domain-containing protein</fullName>
    </recommendedName>
</protein>